<evidence type="ECO:0008006" key="3">
    <source>
        <dbReference type="Google" id="ProtNLM"/>
    </source>
</evidence>
<organism evidence="1 2">
    <name type="scientific">Arthrobacter mangrovi</name>
    <dbReference type="NCBI Taxonomy" id="2966350"/>
    <lineage>
        <taxon>Bacteria</taxon>
        <taxon>Bacillati</taxon>
        <taxon>Actinomycetota</taxon>
        <taxon>Actinomycetes</taxon>
        <taxon>Micrococcales</taxon>
        <taxon>Micrococcaceae</taxon>
        <taxon>Arthrobacter</taxon>
    </lineage>
</organism>
<keyword evidence="2" id="KW-1185">Reference proteome</keyword>
<name>A0ABQ5MWB7_9MICC</name>
<gene>
    <name evidence="1" type="ORF">AHIS1636_24090</name>
</gene>
<dbReference type="SUPFAM" id="SSF54909">
    <property type="entry name" value="Dimeric alpha+beta barrel"/>
    <property type="match status" value="1"/>
</dbReference>
<evidence type="ECO:0000313" key="1">
    <source>
        <dbReference type="EMBL" id="GLB67967.1"/>
    </source>
</evidence>
<dbReference type="EMBL" id="BRVS01000011">
    <property type="protein sequence ID" value="GLB67967.1"/>
    <property type="molecule type" value="Genomic_DNA"/>
</dbReference>
<proteinExistence type="predicted"/>
<protein>
    <recommendedName>
        <fullName evidence="3">ABM domain-containing protein</fullName>
    </recommendedName>
</protein>
<evidence type="ECO:0000313" key="2">
    <source>
        <dbReference type="Proteomes" id="UP001209654"/>
    </source>
</evidence>
<dbReference type="Gene3D" id="3.30.70.100">
    <property type="match status" value="1"/>
</dbReference>
<dbReference type="InterPro" id="IPR011008">
    <property type="entry name" value="Dimeric_a/b-barrel"/>
</dbReference>
<reference evidence="1 2" key="1">
    <citation type="journal article" date="2023" name="Int. J. Syst. Evol. Microbiol.">
        <title>Arthrobacter mangrovi sp. nov., an actinobacterium isolated from the rhizosphere of a mangrove.</title>
        <authorList>
            <person name="Hamada M."/>
            <person name="Saitou S."/>
            <person name="Enomoto N."/>
            <person name="Nanri K."/>
            <person name="Hidaka K."/>
            <person name="Miura T."/>
            <person name="Tamura T."/>
        </authorList>
    </citation>
    <scope>NUCLEOTIDE SEQUENCE [LARGE SCALE GENOMIC DNA]</scope>
    <source>
        <strain evidence="1 2">NBRC 112813</strain>
    </source>
</reference>
<dbReference type="Proteomes" id="UP001209654">
    <property type="component" value="Unassembled WGS sequence"/>
</dbReference>
<sequence length="87" mass="9832">MATLTYSTVSGLKREQYDQIAAVLIDKLKATPGFVSHYAWESESGINVVEIWDSAEQHDDWFDNNVRPHLPVEVTPHKHELINAVTA</sequence>
<accession>A0ABQ5MWB7</accession>
<comment type="caution">
    <text evidence="1">The sequence shown here is derived from an EMBL/GenBank/DDBJ whole genome shotgun (WGS) entry which is preliminary data.</text>
</comment>
<dbReference type="RefSeq" id="WP_264796074.1">
    <property type="nucleotide sequence ID" value="NZ_BRVS01000011.1"/>
</dbReference>